<keyword evidence="3" id="KW-0812">Transmembrane</keyword>
<organism evidence="5 6">
    <name type="scientific">Sinanodonta woodiana</name>
    <name type="common">Chinese pond mussel</name>
    <name type="synonym">Anodonta woodiana</name>
    <dbReference type="NCBI Taxonomy" id="1069815"/>
    <lineage>
        <taxon>Eukaryota</taxon>
        <taxon>Metazoa</taxon>
        <taxon>Spiralia</taxon>
        <taxon>Lophotrochozoa</taxon>
        <taxon>Mollusca</taxon>
        <taxon>Bivalvia</taxon>
        <taxon>Autobranchia</taxon>
        <taxon>Heteroconchia</taxon>
        <taxon>Palaeoheterodonta</taxon>
        <taxon>Unionida</taxon>
        <taxon>Unionoidea</taxon>
        <taxon>Unionidae</taxon>
        <taxon>Unioninae</taxon>
        <taxon>Sinanodonta</taxon>
    </lineage>
</organism>
<sequence length="337" mass="37710">MLALEYQYRIARKDHYTCLLTCIFALFSAIQVAAINTYNMDLKCEEEISLVQENVHTGIVRFRFSRYMESKKDCSIILSSWFVESRISFYFTNLKIGPTCEYGYLKAQDGRSQASFRIRGFPEKLCGDDVSAVEDNRYFSWGSNLRLQFKGTEKTPLNAGFDIVFTTFDDGACNDHHYRCDNGHCIMENLKCSGLDPCGDGSDCKPEGLSGGQIAGILIGCFFGLLMTIFLLIFWFCCRKKLGLRGSTSNTRSYTARVAFGDQSRQLDSNSGDATQTTAPDPMVFMFGPGISYPPPPYEQVVYEGGSAFPNGSDFVFKDLPTYKEATAGDIGMRVNK</sequence>
<protein>
    <recommendedName>
        <fullName evidence="4">CUB domain-containing protein</fullName>
    </recommendedName>
</protein>
<dbReference type="InterPro" id="IPR002172">
    <property type="entry name" value="LDrepeatLR_classA_rpt"/>
</dbReference>
<comment type="caution">
    <text evidence="2">Lacks conserved residue(s) required for the propagation of feature annotation.</text>
</comment>
<evidence type="ECO:0000313" key="5">
    <source>
        <dbReference type="EMBL" id="KAL3879608.1"/>
    </source>
</evidence>
<evidence type="ECO:0000256" key="1">
    <source>
        <dbReference type="ARBA" id="ARBA00023157"/>
    </source>
</evidence>
<feature type="disulfide bond" evidence="2">
    <location>
        <begin position="173"/>
        <end position="185"/>
    </location>
</feature>
<gene>
    <name evidence="5" type="ORF">ACJMK2_031896</name>
</gene>
<evidence type="ECO:0000259" key="4">
    <source>
        <dbReference type="PROSITE" id="PS01180"/>
    </source>
</evidence>
<dbReference type="PROSITE" id="PS01180">
    <property type="entry name" value="CUB"/>
    <property type="match status" value="1"/>
</dbReference>
<dbReference type="InterPro" id="IPR042333">
    <property type="entry name" value="LRAD2/Mig-13-like"/>
</dbReference>
<dbReference type="PANTHER" id="PTHR24652">
    <property type="entry name" value="LOW-DENSITY LIPOPROTEIN RECEPTOR CLASS A DOMAIN-CONTAINING PROTEIN 2"/>
    <property type="match status" value="1"/>
</dbReference>
<keyword evidence="1 2" id="KW-1015">Disulfide bond</keyword>
<dbReference type="EMBL" id="JBJQND010000004">
    <property type="protein sequence ID" value="KAL3879608.1"/>
    <property type="molecule type" value="Genomic_DNA"/>
</dbReference>
<proteinExistence type="predicted"/>
<dbReference type="SUPFAM" id="SSF57424">
    <property type="entry name" value="LDL receptor-like module"/>
    <property type="match status" value="1"/>
</dbReference>
<accession>A0ABD3X3P6</accession>
<dbReference type="InterPro" id="IPR035914">
    <property type="entry name" value="Sperma_CUB_dom_sf"/>
</dbReference>
<name>A0ABD3X3P6_SINWO</name>
<dbReference type="Proteomes" id="UP001634394">
    <property type="component" value="Unassembled WGS sequence"/>
</dbReference>
<evidence type="ECO:0000256" key="3">
    <source>
        <dbReference type="SAM" id="Phobius"/>
    </source>
</evidence>
<evidence type="ECO:0000256" key="2">
    <source>
        <dbReference type="PROSITE-ProRule" id="PRU00124"/>
    </source>
</evidence>
<keyword evidence="3" id="KW-0472">Membrane</keyword>
<feature type="disulfide bond" evidence="2">
    <location>
        <begin position="180"/>
        <end position="198"/>
    </location>
</feature>
<dbReference type="InterPro" id="IPR000859">
    <property type="entry name" value="CUB_dom"/>
</dbReference>
<dbReference type="AlphaFoldDB" id="A0ABD3X3P6"/>
<reference evidence="5 6" key="1">
    <citation type="submission" date="2024-11" db="EMBL/GenBank/DDBJ databases">
        <title>Chromosome-level genome assembly of the freshwater bivalve Anodonta woodiana.</title>
        <authorList>
            <person name="Chen X."/>
        </authorList>
    </citation>
    <scope>NUCLEOTIDE SEQUENCE [LARGE SCALE GENOMIC DNA]</scope>
    <source>
        <strain evidence="5">MN2024</strain>
        <tissue evidence="5">Gills</tissue>
    </source>
</reference>
<comment type="caution">
    <text evidence="5">The sequence shown here is derived from an EMBL/GenBank/DDBJ whole genome shotgun (WGS) entry which is preliminary data.</text>
</comment>
<feature type="domain" description="CUB" evidence="4">
    <location>
        <begin position="44"/>
        <end position="168"/>
    </location>
</feature>
<keyword evidence="6" id="KW-1185">Reference proteome</keyword>
<dbReference type="CDD" id="cd00112">
    <property type="entry name" value="LDLa"/>
    <property type="match status" value="1"/>
</dbReference>
<dbReference type="Gene3D" id="2.60.120.290">
    <property type="entry name" value="Spermadhesin, CUB domain"/>
    <property type="match status" value="1"/>
</dbReference>
<dbReference type="InterPro" id="IPR036055">
    <property type="entry name" value="LDL_receptor-like_sf"/>
</dbReference>
<keyword evidence="3" id="KW-1133">Transmembrane helix</keyword>
<dbReference type="PROSITE" id="PS50068">
    <property type="entry name" value="LDLRA_2"/>
    <property type="match status" value="1"/>
</dbReference>
<dbReference type="SUPFAM" id="SSF49854">
    <property type="entry name" value="Spermadhesin, CUB domain"/>
    <property type="match status" value="1"/>
</dbReference>
<evidence type="ECO:0000313" key="6">
    <source>
        <dbReference type="Proteomes" id="UP001634394"/>
    </source>
</evidence>
<feature type="transmembrane region" description="Helical" evidence="3">
    <location>
        <begin position="214"/>
        <end position="237"/>
    </location>
</feature>